<keyword evidence="1 3" id="KW-0732">Signal</keyword>
<dbReference type="Pfam" id="PF13365">
    <property type="entry name" value="Trypsin_2"/>
    <property type="match status" value="1"/>
</dbReference>
<gene>
    <name evidence="4" type="ORF">F4561_004307</name>
</gene>
<proteinExistence type="predicted"/>
<keyword evidence="5" id="KW-1185">Reference proteome</keyword>
<feature type="chain" id="PRO_5030909121" evidence="3">
    <location>
        <begin position="28"/>
        <end position="350"/>
    </location>
</feature>
<feature type="region of interest" description="Disordered" evidence="2">
    <location>
        <begin position="30"/>
        <end position="68"/>
    </location>
</feature>
<organism evidence="4 5">
    <name type="scientific">Lipingzhangella halophila</name>
    <dbReference type="NCBI Taxonomy" id="1783352"/>
    <lineage>
        <taxon>Bacteria</taxon>
        <taxon>Bacillati</taxon>
        <taxon>Actinomycetota</taxon>
        <taxon>Actinomycetes</taxon>
        <taxon>Streptosporangiales</taxon>
        <taxon>Nocardiopsidaceae</taxon>
        <taxon>Lipingzhangella</taxon>
    </lineage>
</organism>
<dbReference type="PANTHER" id="PTHR15462">
    <property type="entry name" value="SERINE PROTEASE"/>
    <property type="match status" value="1"/>
</dbReference>
<evidence type="ECO:0000256" key="3">
    <source>
        <dbReference type="SAM" id="SignalP"/>
    </source>
</evidence>
<dbReference type="EMBL" id="JACHJT010000001">
    <property type="protein sequence ID" value="MBB4933487.1"/>
    <property type="molecule type" value="Genomic_DNA"/>
</dbReference>
<dbReference type="AlphaFoldDB" id="A0A7W7RKH4"/>
<evidence type="ECO:0000256" key="2">
    <source>
        <dbReference type="SAM" id="MobiDB-lite"/>
    </source>
</evidence>
<dbReference type="InterPro" id="IPR018114">
    <property type="entry name" value="TRYPSIN_HIS"/>
</dbReference>
<feature type="compositionally biased region" description="Polar residues" evidence="2">
    <location>
        <begin position="115"/>
        <end position="130"/>
    </location>
</feature>
<comment type="caution">
    <text evidence="4">The sequence shown here is derived from an EMBL/GenBank/DDBJ whole genome shotgun (WGS) entry which is preliminary data.</text>
</comment>
<dbReference type="PROSITE" id="PS00134">
    <property type="entry name" value="TRYPSIN_HIS"/>
    <property type="match status" value="1"/>
</dbReference>
<dbReference type="InterPro" id="IPR050966">
    <property type="entry name" value="Glutamyl_endopeptidase"/>
</dbReference>
<evidence type="ECO:0000256" key="1">
    <source>
        <dbReference type="ARBA" id="ARBA00022729"/>
    </source>
</evidence>
<dbReference type="InterPro" id="IPR043504">
    <property type="entry name" value="Peptidase_S1_PA_chymotrypsin"/>
</dbReference>
<feature type="region of interest" description="Disordered" evidence="2">
    <location>
        <begin position="90"/>
        <end position="135"/>
    </location>
</feature>
<feature type="compositionally biased region" description="Basic and acidic residues" evidence="2">
    <location>
        <begin position="102"/>
        <end position="113"/>
    </location>
</feature>
<dbReference type="SUPFAM" id="SSF50494">
    <property type="entry name" value="Trypsin-like serine proteases"/>
    <property type="match status" value="1"/>
</dbReference>
<evidence type="ECO:0000313" key="5">
    <source>
        <dbReference type="Proteomes" id="UP000523007"/>
    </source>
</evidence>
<protein>
    <submittedName>
        <fullName evidence="4">V8-like Glu-specific endopeptidase</fullName>
    </submittedName>
</protein>
<dbReference type="Gene3D" id="2.40.10.10">
    <property type="entry name" value="Trypsin-like serine proteases"/>
    <property type="match status" value="2"/>
</dbReference>
<sequence length="350" mass="36386">MTVSSTSKLLGPIAVTLILTGPLAAEAAAAHPAHHTAPHSASGAARLASQGPPAAAEPDGVVRHSGANGAEREGVLDYWTAERMESALPAGSLLDEVFPTPETKEGGTEDGRTRPSASRTASGQHSTGERWTSGGAVTRTTGRVFLTMGGRDLTCSAAVVPAENRDTVVTAGHCLKDGTGAWAGNWTFVPGYDNGEAPYGRYVVREALVDRKWSAEAEDSFDFGMAVLHPTGDNHVQDQVGAQRIAFGDRSGQQTYAFGYPTAGGFDGSGLHYCAGRPTADKRGTTASGMRCAMTEGSSGGPWLTDFDPASGEGTITSVISFKYANDASTQFGPRLGDEAERLYEEAGSL</sequence>
<name>A0A7W7RKH4_9ACTN</name>
<accession>A0A7W7RKH4</accession>
<dbReference type="RefSeq" id="WP_184581089.1">
    <property type="nucleotide sequence ID" value="NZ_JACHJT010000001.1"/>
</dbReference>
<dbReference type="Proteomes" id="UP000523007">
    <property type="component" value="Unassembled WGS sequence"/>
</dbReference>
<dbReference type="InterPro" id="IPR009003">
    <property type="entry name" value="Peptidase_S1_PA"/>
</dbReference>
<dbReference type="GO" id="GO:0006508">
    <property type="term" value="P:proteolysis"/>
    <property type="evidence" value="ECO:0007669"/>
    <property type="project" value="InterPro"/>
</dbReference>
<dbReference type="GO" id="GO:0004252">
    <property type="term" value="F:serine-type endopeptidase activity"/>
    <property type="evidence" value="ECO:0007669"/>
    <property type="project" value="InterPro"/>
</dbReference>
<evidence type="ECO:0000313" key="4">
    <source>
        <dbReference type="EMBL" id="MBB4933487.1"/>
    </source>
</evidence>
<feature type="signal peptide" evidence="3">
    <location>
        <begin position="1"/>
        <end position="27"/>
    </location>
</feature>
<reference evidence="4 5" key="1">
    <citation type="submission" date="2020-08" db="EMBL/GenBank/DDBJ databases">
        <title>Sequencing the genomes of 1000 actinobacteria strains.</title>
        <authorList>
            <person name="Klenk H.-P."/>
        </authorList>
    </citation>
    <scope>NUCLEOTIDE SEQUENCE [LARGE SCALE GENOMIC DNA]</scope>
    <source>
        <strain evidence="4 5">DSM 102030</strain>
    </source>
</reference>